<dbReference type="EMBL" id="CP017557">
    <property type="protein sequence ID" value="AOW06158.1"/>
    <property type="molecule type" value="Genomic_DNA"/>
</dbReference>
<dbReference type="InterPro" id="IPR016024">
    <property type="entry name" value="ARM-type_fold"/>
</dbReference>
<reference evidence="6 8" key="2">
    <citation type="submission" date="2018-07" db="EMBL/GenBank/DDBJ databases">
        <title>Draft Genome Assemblies for Five Robust Yarrowia lipolytica Strains Exhibiting High Lipid Production and Pentose Sugar Utilization and Sugar Alcohol Secretion from Undetoxified Lignocellulosic Biomass Hydrolysates.</title>
        <authorList>
            <consortium name="DOE Joint Genome Institute"/>
            <person name="Walker C."/>
            <person name="Ryu S."/>
            <person name="Na H."/>
            <person name="Zane M."/>
            <person name="LaButti K."/>
            <person name="Lipzen A."/>
            <person name="Haridas S."/>
            <person name="Barry K."/>
            <person name="Grigoriev I.V."/>
            <person name="Quarterman J."/>
            <person name="Slininger P."/>
            <person name="Dien B."/>
            <person name="Trinh C.T."/>
        </authorList>
    </citation>
    <scope>NUCLEOTIDE SEQUENCE [LARGE SCALE GENOMIC DNA]</scope>
    <source>
        <strain evidence="6 8">YB392</strain>
    </source>
</reference>
<name>A0A1D8NKJ1_YARLL</name>
<evidence type="ECO:0000256" key="1">
    <source>
        <dbReference type="ARBA" id="ARBA00004123"/>
    </source>
</evidence>
<dbReference type="VEuPathDB" id="FungiDB:YALI0_E29909g"/>
<keyword evidence="4" id="KW-0539">Nucleus</keyword>
<protein>
    <submittedName>
        <fullName evidence="6">Armadillo-type protein</fullName>
    </submittedName>
</protein>
<dbReference type="InterPro" id="IPR051345">
    <property type="entry name" value="Importin_beta-like_NTR"/>
</dbReference>
<reference evidence="5 7" key="1">
    <citation type="journal article" date="2016" name="PLoS ONE">
        <title>Sequence Assembly of Yarrowia lipolytica Strain W29/CLIB89 Shows Transposable Element Diversity.</title>
        <authorList>
            <person name="Magnan C."/>
            <person name="Yu J."/>
            <person name="Chang I."/>
            <person name="Jahn E."/>
            <person name="Kanomata Y."/>
            <person name="Wu J."/>
            <person name="Zeller M."/>
            <person name="Oakes M."/>
            <person name="Baldi P."/>
            <person name="Sandmeyer S."/>
        </authorList>
    </citation>
    <scope>NUCLEOTIDE SEQUENCE [LARGE SCALE GENOMIC DNA]</scope>
    <source>
        <strain evidence="5">CLIB89</strain>
        <strain evidence="7">CLIB89(W29)</strain>
    </source>
</reference>
<dbReference type="VEuPathDB" id="FungiDB:YALI1_E35329g"/>
<evidence type="ECO:0000256" key="2">
    <source>
        <dbReference type="ARBA" id="ARBA00007991"/>
    </source>
</evidence>
<sequence length="950" mass="105690">MTEIEELVESLYVPRNADEIKETQRQLQAQQRGPHGWEMARQLLRSNSSNCQFFGALTYAVQINARADSGKNGTEDDQRQVISELLSWLVGIRIRAEGKAFVVQKLLSVISLAFQRYPYAWRAPVNSVIATITTGEVVLDVSRENTPQINNAADLQLILLFARTLAEDLSRPSGFVVQEMKMVLRGIIEDDNMDAIMALLTSALQQGLGLDCFNSWVVYGCGADAKRILERLSELNNVLLPFIQTEQLFEESAKLVYDVLESWPTYFSRVWKTQLIDLFMGEWGQNTWQSFANDMDVSLDSAEWYVKLLTSVCDAYPDHVLSLMTTQKLAPGGLMALLLKLSEGVPGLTPLEDENMSSELLEYWMGLLDTLYDNQGKIDSELVDSLLLQVASIFWSKTKLPDLTESTEMKEFRRDVGDLLESVCSIVPTKLLQNLAGIVTRNIAEAEPDWPSVEAALFGLIAVADSDDDSVSVVCNDPSLLQKISQHPSVRLRKSTITFVGVFDSMYVHGPCLGSALDFLFASLEEPTLSLFASRSISKLCSDGRKSLGPMLASFFQVYEQMVSGKMTMSSYCHENTVEGIAAIIESEPSIAKQSEYLSRLIDILVDRSHKEMARADLPDDPIVSLFKCLICIGKKLQSVEEVDLDDTNTSAVAAFWQSDPNHVQQKLLHIITTFAIQQAPYNTSVEICDLACLVFRKGFSEEAGPFVFSTQVIFEFISTKFNQSPGFAPKVVKLASCYLTSTTASASSRDEFTKEIITLFFAGPNPIINGDDDMAHDVLGLVEKIASTTPELFFVHTPESLLHAILSYSVSALASTQILVISTSTSLWTNFCLLKLQGEAKERHLMIMKALGPSLINTIMMKICGDATRSSLSYYSSVLRKYIYKFPMDAKHNLEHFVNNPDTKPVKASDQDVKTFVAKLVNLRGQKLTDTVVKEFWVTCSGSGLDYIV</sequence>
<dbReference type="InterPro" id="IPR011989">
    <property type="entry name" value="ARM-like"/>
</dbReference>
<dbReference type="Gene3D" id="1.25.10.10">
    <property type="entry name" value="Leucine-rich Repeat Variant"/>
    <property type="match status" value="1"/>
</dbReference>
<dbReference type="GeneID" id="2911450"/>
<dbReference type="KEGG" id="yli:2911450"/>
<dbReference type="GO" id="GO:0005737">
    <property type="term" value="C:cytoplasm"/>
    <property type="evidence" value="ECO:0007669"/>
    <property type="project" value="TreeGrafter"/>
</dbReference>
<dbReference type="Proteomes" id="UP000182444">
    <property type="component" value="Chromosome 1E"/>
</dbReference>
<accession>A0A1D8NKJ1</accession>
<dbReference type="GO" id="GO:0005634">
    <property type="term" value="C:nucleus"/>
    <property type="evidence" value="ECO:0007669"/>
    <property type="project" value="UniProtKB-SubCell"/>
</dbReference>
<dbReference type="eggNOG" id="KOG2022">
    <property type="taxonomic scope" value="Eukaryota"/>
</dbReference>
<comment type="similarity">
    <text evidence="2">Belongs to the importin beta family.</text>
</comment>
<organism evidence="5 7">
    <name type="scientific">Yarrowia lipolytica</name>
    <name type="common">Candida lipolytica</name>
    <dbReference type="NCBI Taxonomy" id="4952"/>
    <lineage>
        <taxon>Eukaryota</taxon>
        <taxon>Fungi</taxon>
        <taxon>Dikarya</taxon>
        <taxon>Ascomycota</taxon>
        <taxon>Saccharomycotina</taxon>
        <taxon>Dipodascomycetes</taxon>
        <taxon>Dipodascales</taxon>
        <taxon>Dipodascales incertae sedis</taxon>
        <taxon>Yarrowia</taxon>
    </lineage>
</organism>
<evidence type="ECO:0000313" key="6">
    <source>
        <dbReference type="EMBL" id="RDW23467.1"/>
    </source>
</evidence>
<evidence type="ECO:0000256" key="3">
    <source>
        <dbReference type="ARBA" id="ARBA00022448"/>
    </source>
</evidence>
<evidence type="ECO:0000313" key="8">
    <source>
        <dbReference type="Proteomes" id="UP000256601"/>
    </source>
</evidence>
<proteinExistence type="inferred from homology"/>
<dbReference type="Proteomes" id="UP000256601">
    <property type="component" value="Unassembled WGS sequence"/>
</dbReference>
<evidence type="ECO:0000313" key="7">
    <source>
        <dbReference type="Proteomes" id="UP000182444"/>
    </source>
</evidence>
<evidence type="ECO:0000256" key="4">
    <source>
        <dbReference type="ARBA" id="ARBA00023242"/>
    </source>
</evidence>
<dbReference type="GO" id="GO:0006606">
    <property type="term" value="P:protein import into nucleus"/>
    <property type="evidence" value="ECO:0007669"/>
    <property type="project" value="TreeGrafter"/>
</dbReference>
<dbReference type="EMBL" id="KZ859083">
    <property type="protein sequence ID" value="RDW23467.1"/>
    <property type="molecule type" value="Genomic_DNA"/>
</dbReference>
<evidence type="ECO:0000313" key="5">
    <source>
        <dbReference type="EMBL" id="AOW06158.1"/>
    </source>
</evidence>
<dbReference type="SUPFAM" id="SSF48371">
    <property type="entry name" value="ARM repeat"/>
    <property type="match status" value="1"/>
</dbReference>
<dbReference type="AlphaFoldDB" id="A0A1D8NKJ1"/>
<comment type="subcellular location">
    <subcellularLocation>
        <location evidence="1">Nucleus</location>
    </subcellularLocation>
</comment>
<keyword evidence="3" id="KW-0813">Transport</keyword>
<gene>
    <name evidence="6" type="ORF">B0I71DRAFT_135907</name>
    <name evidence="5" type="ORF">YALI1_E35329g</name>
</gene>
<dbReference type="PANTHER" id="PTHR12363:SF33">
    <property type="entry name" value="IMPORTIN-13"/>
    <property type="match status" value="1"/>
</dbReference>
<dbReference type="PANTHER" id="PTHR12363">
    <property type="entry name" value="TRANSPORTIN 3 AND IMPORTIN 13"/>
    <property type="match status" value="1"/>
</dbReference>
<dbReference type="OMA" id="CLASIGK"/>